<evidence type="ECO:0000313" key="1">
    <source>
        <dbReference type="EMBL" id="KAJ7968292.1"/>
    </source>
</evidence>
<reference evidence="1" key="1">
    <citation type="journal article" date="2023" name="Science">
        <title>Elucidation of the pathway for biosynthesis of saponin adjuvants from the soapbark tree.</title>
        <authorList>
            <person name="Reed J."/>
            <person name="Orme A."/>
            <person name="El-Demerdash A."/>
            <person name="Owen C."/>
            <person name="Martin L.B.B."/>
            <person name="Misra R.C."/>
            <person name="Kikuchi S."/>
            <person name="Rejzek M."/>
            <person name="Martin A.C."/>
            <person name="Harkess A."/>
            <person name="Leebens-Mack J."/>
            <person name="Louveau T."/>
            <person name="Stephenson M.J."/>
            <person name="Osbourn A."/>
        </authorList>
    </citation>
    <scope>NUCLEOTIDE SEQUENCE</scope>
    <source>
        <strain evidence="1">S10</strain>
    </source>
</reference>
<sequence length="140" mass="15331">MKANPTKPSFQALLHIKYKSHSTGPLTFILRLDSPLLHTDWPQLHRVMASTRFLALVFFIALSISSIDTAQASRKLLAPTSGSFPSFPGLTFPPLPPLPAFLTTPIFPEFRLPPPITTSPDFPSVPTLPFFSPPAIPTTP</sequence>
<evidence type="ECO:0000313" key="2">
    <source>
        <dbReference type="Proteomes" id="UP001163823"/>
    </source>
</evidence>
<gene>
    <name evidence="1" type="ORF">O6P43_012418</name>
</gene>
<comment type="caution">
    <text evidence="1">The sequence shown here is derived from an EMBL/GenBank/DDBJ whole genome shotgun (WGS) entry which is preliminary data.</text>
</comment>
<proteinExistence type="predicted"/>
<dbReference type="PANTHER" id="PTHR48216:SF1">
    <property type="match status" value="1"/>
</dbReference>
<dbReference type="KEGG" id="qsa:O6P43_012418"/>
<organism evidence="1 2">
    <name type="scientific">Quillaja saponaria</name>
    <name type="common">Soap bark tree</name>
    <dbReference type="NCBI Taxonomy" id="32244"/>
    <lineage>
        <taxon>Eukaryota</taxon>
        <taxon>Viridiplantae</taxon>
        <taxon>Streptophyta</taxon>
        <taxon>Embryophyta</taxon>
        <taxon>Tracheophyta</taxon>
        <taxon>Spermatophyta</taxon>
        <taxon>Magnoliopsida</taxon>
        <taxon>eudicotyledons</taxon>
        <taxon>Gunneridae</taxon>
        <taxon>Pentapetalae</taxon>
        <taxon>rosids</taxon>
        <taxon>fabids</taxon>
        <taxon>Fabales</taxon>
        <taxon>Quillajaceae</taxon>
        <taxon>Quillaja</taxon>
    </lineage>
</organism>
<dbReference type="Proteomes" id="UP001163823">
    <property type="component" value="Chromosome 5"/>
</dbReference>
<name>A0AAD7PUW1_QUISA</name>
<dbReference type="EMBL" id="JARAOO010000005">
    <property type="protein sequence ID" value="KAJ7968292.1"/>
    <property type="molecule type" value="Genomic_DNA"/>
</dbReference>
<accession>A0AAD7PUW1</accession>
<dbReference type="AlphaFoldDB" id="A0AAD7PUW1"/>
<protein>
    <submittedName>
        <fullName evidence="1">RNA-binding protein 12-like</fullName>
    </submittedName>
</protein>
<dbReference type="PANTHER" id="PTHR48216">
    <property type="match status" value="1"/>
</dbReference>
<keyword evidence="2" id="KW-1185">Reference proteome</keyword>